<evidence type="ECO:0000313" key="2">
    <source>
        <dbReference type="Proteomes" id="UP000677918"/>
    </source>
</evidence>
<gene>
    <name evidence="1" type="ORF">XYCOK13_06850</name>
</gene>
<dbReference type="InterPro" id="IPR036412">
    <property type="entry name" value="HAD-like_sf"/>
</dbReference>
<dbReference type="InterPro" id="IPR006379">
    <property type="entry name" value="HAD-SF_hydro_IIB"/>
</dbReference>
<dbReference type="CDD" id="cd07516">
    <property type="entry name" value="HAD_Pase"/>
    <property type="match status" value="1"/>
</dbReference>
<proteinExistence type="predicted"/>
<dbReference type="AlphaFoldDB" id="A0A8J4H1H3"/>
<dbReference type="GO" id="GO:0000287">
    <property type="term" value="F:magnesium ion binding"/>
    <property type="evidence" value="ECO:0007669"/>
    <property type="project" value="TreeGrafter"/>
</dbReference>
<dbReference type="NCBIfam" id="TIGR01484">
    <property type="entry name" value="HAD-SF-IIB"/>
    <property type="match status" value="1"/>
</dbReference>
<accession>A0A8J4H1H3</accession>
<dbReference type="InterPro" id="IPR000150">
    <property type="entry name" value="Cof"/>
</dbReference>
<dbReference type="Gene3D" id="3.40.50.1000">
    <property type="entry name" value="HAD superfamily/HAD-like"/>
    <property type="match status" value="1"/>
</dbReference>
<keyword evidence="2" id="KW-1185">Reference proteome</keyword>
<sequence>MKYKMLAIDVDDTLIDDQKRISANTRQALAEALSMGVKVTLATGRMHASAKQIAAQLKLNVPLISYQGALIKNLEDDTVLYERHVPKEAVQHLFEYAERHRLHIQAYVDDELYVKEDNEKIQAYSRLSDVPYRIEPDLGKLSSLPMPKVIIIDEPDKLDAMVPELANQLGDQVHITKSKPNFLEFMHKEGTKGHAVAYLAEHFGCTLSEVIGIGDSWNDKEMLEVAGLGVAMGNAVEPLKEIADFITRTNNEDGVCHVVETFILERNG</sequence>
<dbReference type="SFLD" id="SFLDS00003">
    <property type="entry name" value="Haloacid_Dehalogenase"/>
    <property type="match status" value="1"/>
</dbReference>
<protein>
    <submittedName>
        <fullName evidence="1">Haloacid dehalogenase</fullName>
    </submittedName>
</protein>
<organism evidence="1 2">
    <name type="scientific">Xylanibacillus composti</name>
    <dbReference type="NCBI Taxonomy" id="1572762"/>
    <lineage>
        <taxon>Bacteria</taxon>
        <taxon>Bacillati</taxon>
        <taxon>Bacillota</taxon>
        <taxon>Bacilli</taxon>
        <taxon>Bacillales</taxon>
        <taxon>Paenibacillaceae</taxon>
        <taxon>Xylanibacillus</taxon>
    </lineage>
</organism>
<name>A0A8J4H1H3_9BACL</name>
<dbReference type="GO" id="GO:0005829">
    <property type="term" value="C:cytosol"/>
    <property type="evidence" value="ECO:0007669"/>
    <property type="project" value="TreeGrafter"/>
</dbReference>
<dbReference type="GO" id="GO:0016791">
    <property type="term" value="F:phosphatase activity"/>
    <property type="evidence" value="ECO:0007669"/>
    <property type="project" value="TreeGrafter"/>
</dbReference>
<dbReference type="SFLD" id="SFLDG01144">
    <property type="entry name" value="C2.B.4:_PGP_Like"/>
    <property type="match status" value="1"/>
</dbReference>
<dbReference type="RefSeq" id="WP_213410503.1">
    <property type="nucleotide sequence ID" value="NZ_BOVK01000007.1"/>
</dbReference>
<dbReference type="PANTHER" id="PTHR10000">
    <property type="entry name" value="PHOSPHOSERINE PHOSPHATASE"/>
    <property type="match status" value="1"/>
</dbReference>
<dbReference type="Proteomes" id="UP000677918">
    <property type="component" value="Unassembled WGS sequence"/>
</dbReference>
<dbReference type="EMBL" id="BOVK01000007">
    <property type="protein sequence ID" value="GIQ67861.1"/>
    <property type="molecule type" value="Genomic_DNA"/>
</dbReference>
<dbReference type="Gene3D" id="3.30.1240.10">
    <property type="match status" value="1"/>
</dbReference>
<dbReference type="InterPro" id="IPR023214">
    <property type="entry name" value="HAD_sf"/>
</dbReference>
<dbReference type="SUPFAM" id="SSF56784">
    <property type="entry name" value="HAD-like"/>
    <property type="match status" value="1"/>
</dbReference>
<dbReference type="SFLD" id="SFLDG01140">
    <property type="entry name" value="C2.B:_Phosphomannomutase_and_P"/>
    <property type="match status" value="1"/>
</dbReference>
<dbReference type="NCBIfam" id="TIGR00099">
    <property type="entry name" value="Cof-subfamily"/>
    <property type="match status" value="1"/>
</dbReference>
<dbReference type="Pfam" id="PF08282">
    <property type="entry name" value="Hydrolase_3"/>
    <property type="match status" value="1"/>
</dbReference>
<evidence type="ECO:0000313" key="1">
    <source>
        <dbReference type="EMBL" id="GIQ67861.1"/>
    </source>
</evidence>
<reference evidence="1" key="1">
    <citation type="submission" date="2021-04" db="EMBL/GenBank/DDBJ databases">
        <title>Draft genome sequence of Xylanibacillus composti strain K13.</title>
        <authorList>
            <person name="Uke A."/>
            <person name="Chhe C."/>
            <person name="Baramee S."/>
            <person name="Kosugi A."/>
        </authorList>
    </citation>
    <scope>NUCLEOTIDE SEQUENCE</scope>
    <source>
        <strain evidence="1">K13</strain>
    </source>
</reference>
<comment type="caution">
    <text evidence="1">The sequence shown here is derived from an EMBL/GenBank/DDBJ whole genome shotgun (WGS) entry which is preliminary data.</text>
</comment>
<dbReference type="PANTHER" id="PTHR10000:SF8">
    <property type="entry name" value="HAD SUPERFAMILY HYDROLASE-LIKE, TYPE 3"/>
    <property type="match status" value="1"/>
</dbReference>
<dbReference type="PROSITE" id="PS01229">
    <property type="entry name" value="COF_2"/>
    <property type="match status" value="1"/>
</dbReference>